<keyword evidence="2" id="KW-1185">Reference proteome</keyword>
<dbReference type="AlphaFoldDB" id="A0A840ZHP4"/>
<dbReference type="Proteomes" id="UP000583454">
    <property type="component" value="Unassembled WGS sequence"/>
</dbReference>
<evidence type="ECO:0000313" key="2">
    <source>
        <dbReference type="Proteomes" id="UP000583454"/>
    </source>
</evidence>
<reference evidence="1 2" key="1">
    <citation type="submission" date="2020-08" db="EMBL/GenBank/DDBJ databases">
        <title>Genomic Encyclopedia of Type Strains, Phase IV (KMG-IV): sequencing the most valuable type-strain genomes for metagenomic binning, comparative biology and taxonomic classification.</title>
        <authorList>
            <person name="Goeker M."/>
        </authorList>
    </citation>
    <scope>NUCLEOTIDE SEQUENCE [LARGE SCALE GENOMIC DNA]</scope>
    <source>
        <strain evidence="1 2">DSM 2163</strain>
    </source>
</reference>
<gene>
    <name evidence="1" type="ORF">HNR00_002110</name>
</gene>
<sequence>MMACRTAGRLGDGGTPGRPVRFFSPARSIRLGEAEVPEVSAGHTRHQRVAVQTGPAAALEVIEAEFLLHLLVGLPAARTIIEAWRVASNTCRPHTSHGGLTPNAFATRPK</sequence>
<comment type="caution">
    <text evidence="1">The sequence shown here is derived from an EMBL/GenBank/DDBJ whole genome shotgun (WGS) entry which is preliminary data.</text>
</comment>
<accession>A0A840ZHP4</accession>
<evidence type="ECO:0000313" key="1">
    <source>
        <dbReference type="EMBL" id="MBB5757399.1"/>
    </source>
</evidence>
<protein>
    <recommendedName>
        <fullName evidence="3">Integrase catalytic domain-containing protein</fullName>
    </recommendedName>
</protein>
<dbReference type="EMBL" id="JACHOP010000006">
    <property type="protein sequence ID" value="MBB5757399.1"/>
    <property type="molecule type" value="Genomic_DNA"/>
</dbReference>
<proteinExistence type="predicted"/>
<evidence type="ECO:0008006" key="3">
    <source>
        <dbReference type="Google" id="ProtNLM"/>
    </source>
</evidence>
<name>A0A840ZHP4_9HYPH</name>
<organism evidence="1 2">
    <name type="scientific">Methylorubrum rhodinum</name>
    <dbReference type="NCBI Taxonomy" id="29428"/>
    <lineage>
        <taxon>Bacteria</taxon>
        <taxon>Pseudomonadati</taxon>
        <taxon>Pseudomonadota</taxon>
        <taxon>Alphaproteobacteria</taxon>
        <taxon>Hyphomicrobiales</taxon>
        <taxon>Methylobacteriaceae</taxon>
        <taxon>Methylorubrum</taxon>
    </lineage>
</organism>